<feature type="compositionally biased region" description="Polar residues" evidence="7">
    <location>
        <begin position="123"/>
        <end position="135"/>
    </location>
</feature>
<evidence type="ECO:0000256" key="5">
    <source>
        <dbReference type="ARBA" id="ARBA00023242"/>
    </source>
</evidence>
<dbReference type="InterPro" id="IPR046347">
    <property type="entry name" value="bZIP_sf"/>
</dbReference>
<dbReference type="PROSITE" id="PS50217">
    <property type="entry name" value="BZIP"/>
    <property type="match status" value="1"/>
</dbReference>
<dbReference type="EMBL" id="JANBUH010000394">
    <property type="protein sequence ID" value="KAJ2751489.1"/>
    <property type="molecule type" value="Genomic_DNA"/>
</dbReference>
<keyword evidence="10" id="KW-1185">Reference proteome</keyword>
<evidence type="ECO:0000256" key="6">
    <source>
        <dbReference type="SAM" id="Coils"/>
    </source>
</evidence>
<proteinExistence type="predicted"/>
<dbReference type="FunFam" id="1.20.5.170:FF:000010">
    <property type="entry name" value="Cyclic AMP-dependent transcription factor ATF-2"/>
    <property type="match status" value="1"/>
</dbReference>
<evidence type="ECO:0000259" key="8">
    <source>
        <dbReference type="PROSITE" id="PS50217"/>
    </source>
</evidence>
<comment type="subcellular location">
    <subcellularLocation>
        <location evidence="1">Nucleus</location>
    </subcellularLocation>
</comment>
<keyword evidence="2" id="KW-0805">Transcription regulation</keyword>
<sequence length="362" mass="39547">MSSIFTSPANNDITSSPPQKAYSSQPQPYASYIPSDMTTSRGDYMHNLASTALLSAASTVTFSQDHSPAAIATAQSALSDFVTSMDWNHRQRSEYSPEGTISRDTMANGRVENDRESMYHLSTPANHENRVNSGGVQKPRAEASTRSFILSPANSRRESSSGASSQHDGGENGEDHHNLGNSSIEQQRRRRFLERNRVAASKCRQKKKVWIQDLERRAEEATMQNRSLHIAVAQLKEEVLILKNQLLAHHNCGCSAVQQFLNSDVSCSVNSTQAAVTAAGVFPLTTQGMHSPSQQHHRMTHPSTAPSMLFQGPPPQSLLYHQPQPNPYHHHTSSVDMSAVPNGVVVTSNAANSFVGSMDGIN</sequence>
<dbReference type="Pfam" id="PF00170">
    <property type="entry name" value="bZIP_1"/>
    <property type="match status" value="1"/>
</dbReference>
<feature type="domain" description="BZIP" evidence="8">
    <location>
        <begin position="186"/>
        <end position="249"/>
    </location>
</feature>
<feature type="region of interest" description="Disordered" evidence="7">
    <location>
        <begin position="310"/>
        <end position="333"/>
    </location>
</feature>
<feature type="compositionally biased region" description="Basic and acidic residues" evidence="7">
    <location>
        <begin position="168"/>
        <end position="178"/>
    </location>
</feature>
<dbReference type="PANTHER" id="PTHR19304">
    <property type="entry name" value="CYCLIC-AMP RESPONSE ELEMENT BINDING PROTEIN"/>
    <property type="match status" value="1"/>
</dbReference>
<dbReference type="PROSITE" id="PS00036">
    <property type="entry name" value="BZIP_BASIC"/>
    <property type="match status" value="1"/>
</dbReference>
<evidence type="ECO:0000256" key="2">
    <source>
        <dbReference type="ARBA" id="ARBA00023015"/>
    </source>
</evidence>
<dbReference type="CDD" id="cd14687">
    <property type="entry name" value="bZIP_ATF2"/>
    <property type="match status" value="1"/>
</dbReference>
<evidence type="ECO:0000313" key="9">
    <source>
        <dbReference type="EMBL" id="KAJ2751489.1"/>
    </source>
</evidence>
<dbReference type="Gene3D" id="1.20.5.170">
    <property type="match status" value="1"/>
</dbReference>
<dbReference type="SUPFAM" id="SSF57959">
    <property type="entry name" value="Leucine zipper domain"/>
    <property type="match status" value="1"/>
</dbReference>
<dbReference type="PRINTS" id="PR00043">
    <property type="entry name" value="LEUZIPPRJUN"/>
</dbReference>
<feature type="region of interest" description="Disordered" evidence="7">
    <location>
        <begin position="120"/>
        <end position="190"/>
    </location>
</feature>
<keyword evidence="6" id="KW-0175">Coiled coil</keyword>
<evidence type="ECO:0000256" key="7">
    <source>
        <dbReference type="SAM" id="MobiDB-lite"/>
    </source>
</evidence>
<evidence type="ECO:0000256" key="1">
    <source>
        <dbReference type="ARBA" id="ARBA00004123"/>
    </source>
</evidence>
<reference evidence="9" key="1">
    <citation type="submission" date="2022-07" db="EMBL/GenBank/DDBJ databases">
        <title>Phylogenomic reconstructions and comparative analyses of Kickxellomycotina fungi.</title>
        <authorList>
            <person name="Reynolds N.K."/>
            <person name="Stajich J.E."/>
            <person name="Barry K."/>
            <person name="Grigoriev I.V."/>
            <person name="Crous P."/>
            <person name="Smith M.E."/>
        </authorList>
    </citation>
    <scope>NUCLEOTIDE SEQUENCE</scope>
    <source>
        <strain evidence="9">BCRC 34297</strain>
    </source>
</reference>
<comment type="caution">
    <text evidence="9">The sequence shown here is derived from an EMBL/GenBank/DDBJ whole genome shotgun (WGS) entry which is preliminary data.</text>
</comment>
<dbReference type="OrthoDB" id="295274at2759"/>
<dbReference type="GO" id="GO:0003700">
    <property type="term" value="F:DNA-binding transcription factor activity"/>
    <property type="evidence" value="ECO:0007669"/>
    <property type="project" value="InterPro"/>
</dbReference>
<dbReference type="SMART" id="SM00338">
    <property type="entry name" value="BRLZ"/>
    <property type="match status" value="1"/>
</dbReference>
<accession>A0A9W8GSM6</accession>
<keyword evidence="3" id="KW-0238">DNA-binding</keyword>
<dbReference type="GO" id="GO:0005634">
    <property type="term" value="C:nucleus"/>
    <property type="evidence" value="ECO:0007669"/>
    <property type="project" value="UniProtKB-SubCell"/>
</dbReference>
<feature type="region of interest" description="Disordered" evidence="7">
    <location>
        <begin position="1"/>
        <end position="37"/>
    </location>
</feature>
<gene>
    <name evidence="9" type="ORF">GGI19_004452</name>
</gene>
<evidence type="ECO:0000256" key="3">
    <source>
        <dbReference type="ARBA" id="ARBA00023125"/>
    </source>
</evidence>
<keyword evidence="4" id="KW-0804">Transcription</keyword>
<dbReference type="Proteomes" id="UP001140011">
    <property type="component" value="Unassembled WGS sequence"/>
</dbReference>
<organism evidence="9 10">
    <name type="scientific">Coemansia pectinata</name>
    <dbReference type="NCBI Taxonomy" id="1052879"/>
    <lineage>
        <taxon>Eukaryota</taxon>
        <taxon>Fungi</taxon>
        <taxon>Fungi incertae sedis</taxon>
        <taxon>Zoopagomycota</taxon>
        <taxon>Kickxellomycotina</taxon>
        <taxon>Kickxellomycetes</taxon>
        <taxon>Kickxellales</taxon>
        <taxon>Kickxellaceae</taxon>
        <taxon>Coemansia</taxon>
    </lineage>
</organism>
<dbReference type="GO" id="GO:0003677">
    <property type="term" value="F:DNA binding"/>
    <property type="evidence" value="ECO:0007669"/>
    <property type="project" value="UniProtKB-KW"/>
</dbReference>
<evidence type="ECO:0000313" key="10">
    <source>
        <dbReference type="Proteomes" id="UP001140011"/>
    </source>
</evidence>
<name>A0A9W8GSM6_9FUNG</name>
<feature type="compositionally biased region" description="Polar residues" evidence="7">
    <location>
        <begin position="1"/>
        <end position="28"/>
    </location>
</feature>
<feature type="coiled-coil region" evidence="6">
    <location>
        <begin position="211"/>
        <end position="238"/>
    </location>
</feature>
<dbReference type="InterPro" id="IPR051027">
    <property type="entry name" value="bZIP_transcription_factors"/>
</dbReference>
<dbReference type="AlphaFoldDB" id="A0A9W8GSM6"/>
<evidence type="ECO:0000256" key="4">
    <source>
        <dbReference type="ARBA" id="ARBA00023163"/>
    </source>
</evidence>
<dbReference type="InterPro" id="IPR002112">
    <property type="entry name" value="Leuzip_Jun"/>
</dbReference>
<feature type="compositionally biased region" description="Polar residues" evidence="7">
    <location>
        <begin position="144"/>
        <end position="154"/>
    </location>
</feature>
<protein>
    <recommendedName>
        <fullName evidence="8">BZIP domain-containing protein</fullName>
    </recommendedName>
</protein>
<dbReference type="InterPro" id="IPR004827">
    <property type="entry name" value="bZIP"/>
</dbReference>
<keyword evidence="5" id="KW-0539">Nucleus</keyword>